<dbReference type="InterPro" id="IPR000165">
    <property type="entry name" value="Glucoamylase"/>
</dbReference>
<proteinExistence type="inferred from homology"/>
<dbReference type="PRINTS" id="PR00736">
    <property type="entry name" value="GLHYDRLASE15"/>
</dbReference>
<feature type="active site" description="Proton donor" evidence="10">
    <location>
        <position position="206"/>
    </location>
</feature>
<evidence type="ECO:0000256" key="1">
    <source>
        <dbReference type="ARBA" id="ARBA00001863"/>
    </source>
</evidence>
<keyword evidence="5" id="KW-0325">Glycoprotein</keyword>
<keyword evidence="4 9" id="KW-0378">Hydrolase</keyword>
<comment type="caution">
    <text evidence="15">The sequence shown here is derived from an EMBL/GenBank/DDBJ whole genome shotgun (WGS) entry which is preliminary data.</text>
</comment>
<feature type="signal peptide" evidence="13">
    <location>
        <begin position="1"/>
        <end position="21"/>
    </location>
</feature>
<dbReference type="SUPFAM" id="SSF49452">
    <property type="entry name" value="Starch-binding domain-like"/>
    <property type="match status" value="1"/>
</dbReference>
<gene>
    <name evidence="15" type="ORF">NOR_04295</name>
</gene>
<keyword evidence="6 9" id="KW-0119">Carbohydrate metabolism</keyword>
<dbReference type="InterPro" id="IPR011613">
    <property type="entry name" value="GH15-like"/>
</dbReference>
<dbReference type="InterPro" id="IPR034836">
    <property type="entry name" value="CBM20_glucoamylase"/>
</dbReference>
<dbReference type="FunFam" id="1.50.10.10:FF:000018">
    <property type="entry name" value="Glucoamylase"/>
    <property type="match status" value="1"/>
</dbReference>
<dbReference type="Pfam" id="PF00686">
    <property type="entry name" value="CBM_20"/>
    <property type="match status" value="1"/>
</dbReference>
<dbReference type="OMA" id="YAAVYQW"/>
<feature type="active site" description="Proton donor" evidence="10">
    <location>
        <position position="203"/>
    </location>
</feature>
<feature type="region of interest" description="Disordered" evidence="12">
    <location>
        <begin position="563"/>
        <end position="586"/>
    </location>
</feature>
<dbReference type="OrthoDB" id="6123450at2759"/>
<evidence type="ECO:0000256" key="7">
    <source>
        <dbReference type="ARBA" id="ARBA00023295"/>
    </source>
</evidence>
<dbReference type="InterPro" id="IPR008928">
    <property type="entry name" value="6-hairpin_glycosidase_sf"/>
</dbReference>
<evidence type="ECO:0000313" key="15">
    <source>
        <dbReference type="EMBL" id="OAA43720.1"/>
    </source>
</evidence>
<dbReference type="GO" id="GO:0000272">
    <property type="term" value="P:polysaccharide catabolic process"/>
    <property type="evidence" value="ECO:0007669"/>
    <property type="project" value="UniProtKB-KW"/>
</dbReference>
<evidence type="ECO:0000256" key="12">
    <source>
        <dbReference type="SAM" id="MobiDB-lite"/>
    </source>
</evidence>
<dbReference type="Pfam" id="PF00723">
    <property type="entry name" value="Glyco_hydro_15"/>
    <property type="match status" value="1"/>
</dbReference>
<comment type="catalytic activity">
    <reaction evidence="1 9">
        <text>Hydrolysis of terminal (1-&gt;4)-linked alpha-D-glucose residues successively from non-reducing ends of the chains with release of beta-D-glucose.</text>
        <dbReference type="EC" id="3.2.1.3"/>
    </reaction>
</comment>
<keyword evidence="16" id="KW-1185">Reference proteome</keyword>
<feature type="compositionally biased region" description="Polar residues" evidence="12">
    <location>
        <begin position="566"/>
        <end position="576"/>
    </location>
</feature>
<dbReference type="PROSITE" id="PS51166">
    <property type="entry name" value="CBM20"/>
    <property type="match status" value="1"/>
</dbReference>
<dbReference type="STRING" id="1081105.A0A162LS50"/>
<keyword evidence="3 13" id="KW-0732">Signal</keyword>
<evidence type="ECO:0000256" key="2">
    <source>
        <dbReference type="ARBA" id="ARBA00006188"/>
    </source>
</evidence>
<dbReference type="Gene3D" id="1.50.10.10">
    <property type="match status" value="1"/>
</dbReference>
<organism evidence="15 16">
    <name type="scientific">Metarhizium rileyi (strain RCEF 4871)</name>
    <name type="common">Nomuraea rileyi</name>
    <dbReference type="NCBI Taxonomy" id="1649241"/>
    <lineage>
        <taxon>Eukaryota</taxon>
        <taxon>Fungi</taxon>
        <taxon>Dikarya</taxon>
        <taxon>Ascomycota</taxon>
        <taxon>Pezizomycotina</taxon>
        <taxon>Sordariomycetes</taxon>
        <taxon>Hypocreomycetidae</taxon>
        <taxon>Hypocreales</taxon>
        <taxon>Clavicipitaceae</taxon>
        <taxon>Metarhizium</taxon>
    </lineage>
</organism>
<dbReference type="GO" id="GO:0000324">
    <property type="term" value="C:fungal-type vacuole"/>
    <property type="evidence" value="ECO:0007669"/>
    <property type="project" value="TreeGrafter"/>
</dbReference>
<evidence type="ECO:0000256" key="13">
    <source>
        <dbReference type="SAM" id="SignalP"/>
    </source>
</evidence>
<dbReference type="InterPro" id="IPR002044">
    <property type="entry name" value="CBM20"/>
</dbReference>
<dbReference type="SUPFAM" id="SSF48208">
    <property type="entry name" value="Six-hairpin glycosidases"/>
    <property type="match status" value="1"/>
</dbReference>
<reference evidence="15 16" key="1">
    <citation type="journal article" date="2016" name="Genome Biol. Evol.">
        <title>Divergent and convergent evolution of fungal pathogenicity.</title>
        <authorList>
            <person name="Shang Y."/>
            <person name="Xiao G."/>
            <person name="Zheng P."/>
            <person name="Cen K."/>
            <person name="Zhan S."/>
            <person name="Wang C."/>
        </authorList>
    </citation>
    <scope>NUCLEOTIDE SEQUENCE [LARGE SCALE GENOMIC DNA]</scope>
    <source>
        <strain evidence="15 16">RCEF 4871</strain>
    </source>
</reference>
<dbReference type="EC" id="3.2.1.3" evidence="9"/>
<dbReference type="InterPro" id="IPR012341">
    <property type="entry name" value="6hp_glycosidase-like_sf"/>
</dbReference>
<evidence type="ECO:0000256" key="10">
    <source>
        <dbReference type="PIRSR" id="PIRSR001031-1"/>
    </source>
</evidence>
<dbReference type="InterPro" id="IPR013784">
    <property type="entry name" value="Carb-bd-like_fold"/>
</dbReference>
<evidence type="ECO:0000256" key="4">
    <source>
        <dbReference type="ARBA" id="ARBA00022801"/>
    </source>
</evidence>
<dbReference type="CDD" id="cd05811">
    <property type="entry name" value="CBM20_glucoamylase"/>
    <property type="match status" value="1"/>
</dbReference>
<dbReference type="PANTHER" id="PTHR31616">
    <property type="entry name" value="TREHALASE"/>
    <property type="match status" value="1"/>
</dbReference>
<feature type="chain" id="PRO_5007837104" description="Glucoamylase" evidence="13">
    <location>
        <begin position="22"/>
        <end position="586"/>
    </location>
</feature>
<dbReference type="InterPro" id="IPR046966">
    <property type="entry name" value="Glucoamylase_active_site"/>
</dbReference>
<dbReference type="InterPro" id="IPR008291">
    <property type="entry name" value="Glucoamylase_SBD"/>
</dbReference>
<dbReference type="PANTHER" id="PTHR31616:SF12">
    <property type="entry name" value="GLUCOAMYLASE"/>
    <property type="match status" value="1"/>
</dbReference>
<dbReference type="GO" id="GO:0004339">
    <property type="term" value="F:glucan 1,4-alpha-glucosidase activity"/>
    <property type="evidence" value="ECO:0007669"/>
    <property type="project" value="UniProtKB-EC"/>
</dbReference>
<dbReference type="GO" id="GO:2001070">
    <property type="term" value="F:starch binding"/>
    <property type="evidence" value="ECO:0007669"/>
    <property type="project" value="InterPro"/>
</dbReference>
<evidence type="ECO:0000259" key="14">
    <source>
        <dbReference type="PROSITE" id="PS51166"/>
    </source>
</evidence>
<evidence type="ECO:0000256" key="9">
    <source>
        <dbReference type="PIRNR" id="PIRNR001031"/>
    </source>
</evidence>
<keyword evidence="7 9" id="KW-0326">Glycosidase</keyword>
<evidence type="ECO:0000313" key="16">
    <source>
        <dbReference type="Proteomes" id="UP000243498"/>
    </source>
</evidence>
<comment type="similarity">
    <text evidence="2 9">Belongs to the glycosyl hydrolase 15 family.</text>
</comment>
<dbReference type="InterPro" id="IPR013783">
    <property type="entry name" value="Ig-like_fold"/>
</dbReference>
<keyword evidence="8 9" id="KW-0624">Polysaccharide degradation</keyword>
<evidence type="ECO:0000256" key="8">
    <source>
        <dbReference type="ARBA" id="ARBA00023326"/>
    </source>
</evidence>
<dbReference type="EMBL" id="AZHC01000011">
    <property type="protein sequence ID" value="OAA43720.1"/>
    <property type="molecule type" value="Genomic_DNA"/>
</dbReference>
<accession>A0A162LS50</accession>
<feature type="domain" description="CBM20" evidence="14">
    <location>
        <begin position="480"/>
        <end position="586"/>
    </location>
</feature>
<protein>
    <recommendedName>
        <fullName evidence="9">Glucoamylase</fullName>
        <ecNumber evidence="9">3.2.1.3</ecNumber>
    </recommendedName>
    <alternativeName>
        <fullName evidence="9">1,4-alpha-D-glucan glucohydrolase</fullName>
    </alternativeName>
    <alternativeName>
        <fullName evidence="9">Glucan 1,4-alpha-glucosidase</fullName>
    </alternativeName>
</protein>
<evidence type="ECO:0000256" key="5">
    <source>
        <dbReference type="ARBA" id="ARBA00023180"/>
    </source>
</evidence>
<evidence type="ECO:0000256" key="6">
    <source>
        <dbReference type="ARBA" id="ARBA00023277"/>
    </source>
</evidence>
<feature type="binding site" evidence="11">
    <location>
        <position position="147"/>
    </location>
    <ligand>
        <name>substrate</name>
    </ligand>
</feature>
<sequence length="586" mass="63539">MYTTILCLLTVACLWLEGVGALRHYSCRDDLNTFITKQSNISLHGVLANIGPDGSRAHGAAAGAVVASPSKSDPDYWYTWSRDSALTFKLLIELFVAGNKSLQPKIEQYIAAQAHLQGVTNPSGGPDTGGLGEPKFHVDLTAFTGSWGRPQRDGPPLRATSLTIYANWLVSNGAHSEAANTIWPIIAKDLAYTVQYWNRTGFDLWEEVKGSSFFTLSASYRALVEGAALAKTLGKQCSDCESNAPRVLCFLQSFWANDYIDSNINVNAGRTGKDANSIISSIHTFDPAAACTDATFQPCSSRALANHKAVVDSFRTIYTVNKGRSPGRAAAVGRYSEDVYYQGNPWYLATMAAAEQMYDAVYQWQKIGFITVDTTSLSFFSDLIPNIAAGTYAQTSGTFTSIINAVTAYGDDFISVLKRYTPADGSLSEQYDRGTGAPDSAVHLTWSYASFLGAVERRSGVVPPSWGEPGSNTVPPVCEAPPNCHSTMTFKVKATTVPGENIFVVGSITELKDWSPTDAIPLHASQYTPSNPVWSATVKMAAATNFEYKYIKKTRDGTIVWESDPNRNATSSTACNSEGVLTDQWR</sequence>
<dbReference type="SMART" id="SM01065">
    <property type="entry name" value="CBM_2"/>
    <property type="match status" value="1"/>
</dbReference>
<evidence type="ECO:0000256" key="3">
    <source>
        <dbReference type="ARBA" id="ARBA00022729"/>
    </source>
</evidence>
<dbReference type="AlphaFoldDB" id="A0A162LS50"/>
<name>A0A162LS50_METRR</name>
<dbReference type="Gene3D" id="2.60.40.10">
    <property type="entry name" value="Immunoglobulins"/>
    <property type="match status" value="1"/>
</dbReference>
<dbReference type="PIRSF" id="PIRSF001031">
    <property type="entry name" value="Glu-a-glcsd_SBD"/>
    <property type="match status" value="1"/>
</dbReference>
<evidence type="ECO:0000256" key="11">
    <source>
        <dbReference type="PIRSR" id="PIRSR001031-2"/>
    </source>
</evidence>
<dbReference type="Proteomes" id="UP000243498">
    <property type="component" value="Unassembled WGS sequence"/>
</dbReference>
<dbReference type="FunFam" id="2.60.40.10:FF:000552">
    <property type="entry name" value="Related to glucoamylase"/>
    <property type="match status" value="1"/>
</dbReference>
<dbReference type="PROSITE" id="PS00820">
    <property type="entry name" value="GLUCOAMYLASE"/>
    <property type="match status" value="1"/>
</dbReference>